<protein>
    <submittedName>
        <fullName evidence="2">Uncharacterized protein</fullName>
    </submittedName>
</protein>
<organism evidence="2 3">
    <name type="scientific">Lithospermum erythrorhizon</name>
    <name type="common">Purple gromwell</name>
    <name type="synonym">Lithospermum officinale var. erythrorhizon</name>
    <dbReference type="NCBI Taxonomy" id="34254"/>
    <lineage>
        <taxon>Eukaryota</taxon>
        <taxon>Viridiplantae</taxon>
        <taxon>Streptophyta</taxon>
        <taxon>Embryophyta</taxon>
        <taxon>Tracheophyta</taxon>
        <taxon>Spermatophyta</taxon>
        <taxon>Magnoliopsida</taxon>
        <taxon>eudicotyledons</taxon>
        <taxon>Gunneridae</taxon>
        <taxon>Pentapetalae</taxon>
        <taxon>asterids</taxon>
        <taxon>lamiids</taxon>
        <taxon>Boraginales</taxon>
        <taxon>Boraginaceae</taxon>
        <taxon>Boraginoideae</taxon>
        <taxon>Lithospermeae</taxon>
        <taxon>Lithospermum</taxon>
    </lineage>
</organism>
<reference evidence="2 3" key="1">
    <citation type="submission" date="2024-01" db="EMBL/GenBank/DDBJ databases">
        <title>The complete chloroplast genome sequence of Lithospermum erythrorhizon: insights into the phylogenetic relationship among Boraginaceae species and the maternal lineages of purple gromwells.</title>
        <authorList>
            <person name="Okada T."/>
            <person name="Watanabe K."/>
        </authorList>
    </citation>
    <scope>NUCLEOTIDE SEQUENCE [LARGE SCALE GENOMIC DNA]</scope>
</reference>
<evidence type="ECO:0000256" key="1">
    <source>
        <dbReference type="SAM" id="SignalP"/>
    </source>
</evidence>
<name>A0AAV3RGF5_LITER</name>
<keyword evidence="3" id="KW-1185">Reference proteome</keyword>
<proteinExistence type="predicted"/>
<dbReference type="EMBL" id="BAABME010026664">
    <property type="protein sequence ID" value="GAA0174283.1"/>
    <property type="molecule type" value="Genomic_DNA"/>
</dbReference>
<feature type="signal peptide" evidence="1">
    <location>
        <begin position="1"/>
        <end position="24"/>
    </location>
</feature>
<dbReference type="AlphaFoldDB" id="A0AAV3RGF5"/>
<dbReference type="Proteomes" id="UP001454036">
    <property type="component" value="Unassembled WGS sequence"/>
</dbReference>
<comment type="caution">
    <text evidence="2">The sequence shown here is derived from an EMBL/GenBank/DDBJ whole genome shotgun (WGS) entry which is preliminary data.</text>
</comment>
<evidence type="ECO:0000313" key="2">
    <source>
        <dbReference type="EMBL" id="GAA0174283.1"/>
    </source>
</evidence>
<evidence type="ECO:0000313" key="3">
    <source>
        <dbReference type="Proteomes" id="UP001454036"/>
    </source>
</evidence>
<keyword evidence="1" id="KW-0732">Signal</keyword>
<gene>
    <name evidence="2" type="ORF">LIER_41692</name>
</gene>
<accession>A0AAV3RGF5</accession>
<feature type="chain" id="PRO_5043450108" evidence="1">
    <location>
        <begin position="25"/>
        <end position="82"/>
    </location>
</feature>
<sequence>MLKLTHIAILLVATIFVICQVATSEKYDAVMTHANVDGKKIGYPKEHPKLCKYDKECIRKRIGKVCVKKAGKHFGICSFRRV</sequence>